<dbReference type="PROSITE" id="PS50929">
    <property type="entry name" value="ABC_TM1F"/>
    <property type="match status" value="2"/>
</dbReference>
<dbReference type="PANTHER" id="PTHR43394:SF11">
    <property type="entry name" value="ATP-BINDING CASSETTE TRANSPORTER"/>
    <property type="match status" value="1"/>
</dbReference>
<dbReference type="Proteomes" id="UP001251528">
    <property type="component" value="Unassembled WGS sequence"/>
</dbReference>
<evidence type="ECO:0000256" key="1">
    <source>
        <dbReference type="ARBA" id="ARBA00004141"/>
    </source>
</evidence>
<feature type="transmembrane region" description="Helical" evidence="12">
    <location>
        <begin position="712"/>
        <end position="741"/>
    </location>
</feature>
<dbReference type="Gene3D" id="3.40.50.300">
    <property type="entry name" value="P-loop containing nucleotide triphosphate hydrolases"/>
    <property type="match status" value="2"/>
</dbReference>
<feature type="transmembrane region" description="Helical" evidence="12">
    <location>
        <begin position="325"/>
        <end position="346"/>
    </location>
</feature>
<feature type="domain" description="ABC transmembrane type-1" evidence="14">
    <location>
        <begin position="69"/>
        <end position="358"/>
    </location>
</feature>
<feature type="domain" description="ABC transporter" evidence="13">
    <location>
        <begin position="395"/>
        <end position="642"/>
    </location>
</feature>
<evidence type="ECO:0000259" key="14">
    <source>
        <dbReference type="PROSITE" id="PS50929"/>
    </source>
</evidence>
<evidence type="ECO:0000256" key="4">
    <source>
        <dbReference type="ARBA" id="ARBA00022692"/>
    </source>
</evidence>
<dbReference type="GO" id="GO:0005743">
    <property type="term" value="C:mitochondrial inner membrane"/>
    <property type="evidence" value="ECO:0007669"/>
    <property type="project" value="TreeGrafter"/>
</dbReference>
<evidence type="ECO:0000256" key="2">
    <source>
        <dbReference type="ARBA" id="ARBA00007577"/>
    </source>
</evidence>
<feature type="transmembrane region" description="Helical" evidence="12">
    <location>
        <begin position="116"/>
        <end position="142"/>
    </location>
</feature>
<name>A0AAJ0CC00_9HYPO</name>
<comment type="subcellular location">
    <subcellularLocation>
        <location evidence="1">Membrane</location>
        <topology evidence="1">Multi-pass membrane protein</topology>
    </subcellularLocation>
</comment>
<feature type="region of interest" description="Disordered" evidence="11">
    <location>
        <begin position="646"/>
        <end position="691"/>
    </location>
</feature>
<dbReference type="SUPFAM" id="SSF52540">
    <property type="entry name" value="P-loop containing nucleoside triphosphate hydrolases"/>
    <property type="match status" value="2"/>
</dbReference>
<dbReference type="PANTHER" id="PTHR43394">
    <property type="entry name" value="ATP-DEPENDENT PERMEASE MDL1, MITOCHONDRIAL"/>
    <property type="match status" value="1"/>
</dbReference>
<keyword evidence="7" id="KW-0067">ATP-binding</keyword>
<evidence type="ECO:0000313" key="15">
    <source>
        <dbReference type="EMBL" id="KAK2589712.1"/>
    </source>
</evidence>
<dbReference type="GO" id="GO:0005524">
    <property type="term" value="F:ATP binding"/>
    <property type="evidence" value="ECO:0007669"/>
    <property type="project" value="UniProtKB-KW"/>
</dbReference>
<organism evidence="15 16">
    <name type="scientific">Conoideocrella luteorostrata</name>
    <dbReference type="NCBI Taxonomy" id="1105319"/>
    <lineage>
        <taxon>Eukaryota</taxon>
        <taxon>Fungi</taxon>
        <taxon>Dikarya</taxon>
        <taxon>Ascomycota</taxon>
        <taxon>Pezizomycotina</taxon>
        <taxon>Sordariomycetes</taxon>
        <taxon>Hypocreomycetidae</taxon>
        <taxon>Hypocreales</taxon>
        <taxon>Clavicipitaceae</taxon>
        <taxon>Conoideocrella</taxon>
    </lineage>
</organism>
<dbReference type="FunFam" id="3.40.50.300:FF:000240">
    <property type="entry name" value="ABC transporter B family member 20"/>
    <property type="match status" value="1"/>
</dbReference>
<keyword evidence="16" id="KW-1185">Reference proteome</keyword>
<proteinExistence type="inferred from homology"/>
<keyword evidence="9 12" id="KW-0472">Membrane</keyword>
<keyword evidence="4 12" id="KW-0812">Transmembrane</keyword>
<keyword evidence="8 12" id="KW-1133">Transmembrane helix</keyword>
<evidence type="ECO:0000256" key="5">
    <source>
        <dbReference type="ARBA" id="ARBA00022737"/>
    </source>
</evidence>
<feature type="compositionally biased region" description="Basic and acidic residues" evidence="11">
    <location>
        <begin position="666"/>
        <end position="676"/>
    </location>
</feature>
<feature type="transmembrane region" description="Helical" evidence="12">
    <location>
        <begin position="191"/>
        <end position="209"/>
    </location>
</feature>
<dbReference type="InterPro" id="IPR039421">
    <property type="entry name" value="Type_1_exporter"/>
</dbReference>
<evidence type="ECO:0000256" key="8">
    <source>
        <dbReference type="ARBA" id="ARBA00022989"/>
    </source>
</evidence>
<feature type="transmembrane region" description="Helical" evidence="12">
    <location>
        <begin position="215"/>
        <end position="232"/>
    </location>
</feature>
<dbReference type="FunFam" id="3.40.50.300:FF:000913">
    <property type="entry name" value="ABC multidrug transporter SitT"/>
    <property type="match status" value="1"/>
</dbReference>
<gene>
    <name evidence="15" type="ORF">QQS21_012609</name>
</gene>
<feature type="transmembrane region" description="Helical" evidence="12">
    <location>
        <begin position="295"/>
        <end position="319"/>
    </location>
</feature>
<dbReference type="InterPro" id="IPR027417">
    <property type="entry name" value="P-loop_NTPase"/>
</dbReference>
<feature type="region of interest" description="Disordered" evidence="11">
    <location>
        <begin position="1"/>
        <end position="28"/>
    </location>
</feature>
<feature type="transmembrane region" description="Helical" evidence="12">
    <location>
        <begin position="831"/>
        <end position="854"/>
    </location>
</feature>
<evidence type="ECO:0000256" key="12">
    <source>
        <dbReference type="SAM" id="Phobius"/>
    </source>
</evidence>
<dbReference type="InterPro" id="IPR017871">
    <property type="entry name" value="ABC_transporter-like_CS"/>
</dbReference>
<dbReference type="GO" id="GO:0090374">
    <property type="term" value="P:oligopeptide export from mitochondrion"/>
    <property type="evidence" value="ECO:0007669"/>
    <property type="project" value="TreeGrafter"/>
</dbReference>
<evidence type="ECO:0000259" key="13">
    <source>
        <dbReference type="PROSITE" id="PS50893"/>
    </source>
</evidence>
<protein>
    <submittedName>
        <fullName evidence="15">Uncharacterized protein</fullName>
    </submittedName>
</protein>
<keyword evidence="3" id="KW-0813">Transport</keyword>
<reference evidence="15" key="1">
    <citation type="submission" date="2023-06" db="EMBL/GenBank/DDBJ databases">
        <title>Conoideocrella luteorostrata (Hypocreales: Clavicipitaceae), a potential biocontrol fungus for elongate hemlock scale in United States Christmas tree production areas.</title>
        <authorList>
            <person name="Barrett H."/>
            <person name="Lovett B."/>
            <person name="Macias A.M."/>
            <person name="Stajich J.E."/>
            <person name="Kasson M.T."/>
        </authorList>
    </citation>
    <scope>NUCLEOTIDE SEQUENCE</scope>
    <source>
        <strain evidence="15">ARSEF 14590</strain>
    </source>
</reference>
<feature type="transmembrane region" description="Helical" evidence="12">
    <location>
        <begin position="66"/>
        <end position="96"/>
    </location>
</feature>
<dbReference type="AlphaFoldDB" id="A0AAJ0CC00"/>
<feature type="transmembrane region" description="Helical" evidence="12">
    <location>
        <begin position="761"/>
        <end position="781"/>
    </location>
</feature>
<evidence type="ECO:0000256" key="9">
    <source>
        <dbReference type="ARBA" id="ARBA00023136"/>
    </source>
</evidence>
<feature type="transmembrane region" description="Helical" evidence="12">
    <location>
        <begin position="936"/>
        <end position="959"/>
    </location>
</feature>
<feature type="transmembrane region" description="Helical" evidence="12">
    <location>
        <begin position="860"/>
        <end position="879"/>
    </location>
</feature>
<dbReference type="InterPro" id="IPR003439">
    <property type="entry name" value="ABC_transporter-like_ATP-bd"/>
</dbReference>
<keyword evidence="6" id="KW-0547">Nucleotide-binding</keyword>
<evidence type="ECO:0000256" key="11">
    <source>
        <dbReference type="SAM" id="MobiDB-lite"/>
    </source>
</evidence>
<dbReference type="Pfam" id="PF00664">
    <property type="entry name" value="ABC_membrane"/>
    <property type="match status" value="2"/>
</dbReference>
<dbReference type="InterPro" id="IPR003593">
    <property type="entry name" value="AAA+_ATPase"/>
</dbReference>
<dbReference type="Pfam" id="PF00005">
    <property type="entry name" value="ABC_tran"/>
    <property type="match status" value="2"/>
</dbReference>
<evidence type="ECO:0000256" key="3">
    <source>
        <dbReference type="ARBA" id="ARBA00022448"/>
    </source>
</evidence>
<dbReference type="EMBL" id="JASWJB010000573">
    <property type="protein sequence ID" value="KAK2589712.1"/>
    <property type="molecule type" value="Genomic_DNA"/>
</dbReference>
<dbReference type="CDD" id="cd18578">
    <property type="entry name" value="ABC_6TM_Pgp_ABCB1_D2_like"/>
    <property type="match status" value="1"/>
</dbReference>
<dbReference type="PROSITE" id="PS00211">
    <property type="entry name" value="ABC_TRANSPORTER_1"/>
    <property type="match status" value="2"/>
</dbReference>
<dbReference type="CDD" id="cd18577">
    <property type="entry name" value="ABC_6TM_Pgp_ABCB1_D1_like"/>
    <property type="match status" value="1"/>
</dbReference>
<evidence type="ECO:0000256" key="6">
    <source>
        <dbReference type="ARBA" id="ARBA00022741"/>
    </source>
</evidence>
<comment type="caution">
    <text evidence="15">The sequence shown here is derived from an EMBL/GenBank/DDBJ whole genome shotgun (WGS) entry which is preliminary data.</text>
</comment>
<dbReference type="GO" id="GO:0016887">
    <property type="term" value="F:ATP hydrolysis activity"/>
    <property type="evidence" value="ECO:0007669"/>
    <property type="project" value="InterPro"/>
</dbReference>
<feature type="domain" description="ABC transporter" evidence="13">
    <location>
        <begin position="1037"/>
        <end position="1272"/>
    </location>
</feature>
<keyword evidence="5" id="KW-0677">Repeat</keyword>
<evidence type="ECO:0000313" key="16">
    <source>
        <dbReference type="Proteomes" id="UP001251528"/>
    </source>
</evidence>
<dbReference type="SUPFAM" id="SSF90123">
    <property type="entry name" value="ABC transporter transmembrane region"/>
    <property type="match status" value="2"/>
</dbReference>
<dbReference type="SMART" id="SM00382">
    <property type="entry name" value="AAA"/>
    <property type="match status" value="2"/>
</dbReference>
<dbReference type="Gene3D" id="1.20.1560.10">
    <property type="entry name" value="ABC transporter type 1, transmembrane domain"/>
    <property type="match status" value="1"/>
</dbReference>
<feature type="domain" description="ABC transmembrane type-1" evidence="14">
    <location>
        <begin position="714"/>
        <end position="1001"/>
    </location>
</feature>
<sequence>MANQAVYLSGSDPEKEQHHNHNHNHNHNHLSLSEAQLELLDRQVHDPKSNAGYFAIYRFAKPVDMVILIVGAVVAVVAGAAMPLMTIVLGSLVGKFADLSGSLSMNSFVDEVNHLILYFVYIAIASFLLNSLFVTSFTHLGASLTKRLRTKYLQSLLRQDMAFLDSLGAGEVAARTTSDMNLIQDGISQKVGLTLSGIGSFVAALVIAFVKSWRLALVMLCLPVGIIAWMMLTGTRMKKQMVNSAKLNATTASFAEEAISSISNVAAYGLQNRFAQKYDSSLSSATQSDFLGKSYMALLIGGIMGMTLSGFALACWAGSRFMAAGHIGTSEIVTVLFASVIAGVAFGQITPHLESFGAAGTAANRVIAAIERESVVQSCSNTSDNKTFRRVFGHIEFRDVQLVYPARRNQTVLSGFSLDIPAGKTTAVVGPSGSGKSSLFYLLQRFYLPLHGSITLDGDNLDELDLCWLRSKMTVATQDPFLFNISVFDNIALGLAGSAHESDDLKSRIQLVEGAAKAANAHDFILGLPDGYQTKVGQAGGLLSGGQRQRVAIARALVSDPEILLLDEATAALDTKSEALVQKSLSDRNLSGNRTTIVIAHRLSTVRHAEKIVVMDGGKIVEQGTHQELMAKGAAYASLVEAQRLQDDGTEEEREYSTSQSSMGDITDHERSKTQGHDLAVPTAESSTPDQRQSTLRLISFLLRLNRPERPLLFLGLAGSILSGLAYPLTAIFFGNMILALRDPATTLGGHDINFWAGMQWLTAWIVLLGYILQGIPFAYASSRLVSRARSLAFSVILRQDVSFFIRSDNTSGALTAFLARQANQLNGLSGTILGAVCNSIVAVVAGFVVAVSFGWKLGLVGLATMPLIFTTGYARYGVLANLEKKSLRDTAAASLVSDSIRGIRTIAMLGIEDTVVQKYQQQLSEEGRKELLRNVLLALLYGLSQSVAILCMALVFWYGGTKLLPTGEYSVQKFLICFVATQYSAQSAGGIFSHAPDVAGARNAAARLQTLCETAPLMDLDAEGVSPDNFEGKMALRNADFAYPSCGGKQPLVLQGINLVATTGRFIALVGSSGSGKSTVLKLLERLFDPQAGAVLADDLDIREYNLQAYRKQLAIVEQDVVLYSGTIRENIISNGDEDDERIEQACRSASIWDFVESLPDGLNTLVGPRGVQVSGGQKQRLGIARAVLRNPKVLLLDEATSALDSHSEGIVQQAQAAASAGRTTIAIAHRLSSIAHADCIYVFNNGEIVEHGAHADLMGARGQYWEYVGLQSLSK</sequence>
<dbReference type="PROSITE" id="PS50893">
    <property type="entry name" value="ABC_TRANSPORTER_2"/>
    <property type="match status" value="2"/>
</dbReference>
<evidence type="ECO:0000256" key="10">
    <source>
        <dbReference type="ARBA" id="ARBA00023180"/>
    </source>
</evidence>
<dbReference type="InterPro" id="IPR036640">
    <property type="entry name" value="ABC1_TM_sf"/>
</dbReference>
<dbReference type="GO" id="GO:0015421">
    <property type="term" value="F:ABC-type oligopeptide transporter activity"/>
    <property type="evidence" value="ECO:0007669"/>
    <property type="project" value="TreeGrafter"/>
</dbReference>
<dbReference type="InterPro" id="IPR011527">
    <property type="entry name" value="ABC1_TM_dom"/>
</dbReference>
<accession>A0AAJ0CC00</accession>
<keyword evidence="10" id="KW-0325">Glycoprotein</keyword>
<comment type="similarity">
    <text evidence="2">Belongs to the ABC transporter superfamily. ABCB family. Multidrug resistance exporter (TC 3.A.1.201) subfamily.</text>
</comment>
<evidence type="ECO:0000256" key="7">
    <source>
        <dbReference type="ARBA" id="ARBA00022840"/>
    </source>
</evidence>